<gene>
    <name evidence="2" type="ORF">GCM10022287_19690</name>
</gene>
<keyword evidence="3" id="KW-1185">Reference proteome</keyword>
<comment type="caution">
    <text evidence="2">The sequence shown here is derived from an EMBL/GenBank/DDBJ whole genome shotgun (WGS) entry which is preliminary data.</text>
</comment>
<feature type="compositionally biased region" description="Basic and acidic residues" evidence="1">
    <location>
        <begin position="8"/>
        <end position="24"/>
    </location>
</feature>
<evidence type="ECO:0000256" key="1">
    <source>
        <dbReference type="SAM" id="MobiDB-lite"/>
    </source>
</evidence>
<protein>
    <submittedName>
        <fullName evidence="2">Uncharacterized protein</fullName>
    </submittedName>
</protein>
<dbReference type="EMBL" id="BAABBW010000003">
    <property type="protein sequence ID" value="GAA4174988.1"/>
    <property type="molecule type" value="Genomic_DNA"/>
</dbReference>
<proteinExistence type="predicted"/>
<evidence type="ECO:0000313" key="2">
    <source>
        <dbReference type="EMBL" id="GAA4174988.1"/>
    </source>
</evidence>
<feature type="region of interest" description="Disordered" evidence="1">
    <location>
        <begin position="1"/>
        <end position="103"/>
    </location>
</feature>
<dbReference type="Proteomes" id="UP001501079">
    <property type="component" value="Unassembled WGS sequence"/>
</dbReference>
<sequence length="103" mass="11436">MVGARKRGGNEQEMRRSEPDDKGRGSSCGPKVSTDPSSRRQRAVRPEAQTRSRCGVRTQRNRRNAVVPEPREGRESPSLRPGRKVIEGNFGDNGDNAIHRTSP</sequence>
<reference evidence="3" key="1">
    <citation type="journal article" date="2019" name="Int. J. Syst. Evol. Microbiol.">
        <title>The Global Catalogue of Microorganisms (GCM) 10K type strain sequencing project: providing services to taxonomists for standard genome sequencing and annotation.</title>
        <authorList>
            <consortium name="The Broad Institute Genomics Platform"/>
            <consortium name="The Broad Institute Genome Sequencing Center for Infectious Disease"/>
            <person name="Wu L."/>
            <person name="Ma J."/>
        </authorList>
    </citation>
    <scope>NUCLEOTIDE SEQUENCE [LARGE SCALE GENOMIC DNA]</scope>
    <source>
        <strain evidence="3">JCM 17591</strain>
    </source>
</reference>
<evidence type="ECO:0000313" key="3">
    <source>
        <dbReference type="Proteomes" id="UP001501079"/>
    </source>
</evidence>
<name>A0ABP8A0M9_9MICO</name>
<accession>A0ABP8A0M9</accession>
<organism evidence="2 3">
    <name type="scientific">Gryllotalpicola koreensis</name>
    <dbReference type="NCBI Taxonomy" id="993086"/>
    <lineage>
        <taxon>Bacteria</taxon>
        <taxon>Bacillati</taxon>
        <taxon>Actinomycetota</taxon>
        <taxon>Actinomycetes</taxon>
        <taxon>Micrococcales</taxon>
        <taxon>Microbacteriaceae</taxon>
        <taxon>Gryllotalpicola</taxon>
    </lineage>
</organism>